<evidence type="ECO:0000256" key="1">
    <source>
        <dbReference type="SAM" id="SignalP"/>
    </source>
</evidence>
<dbReference type="KEGG" id="reh:H16_A0968"/>
<proteinExistence type="predicted"/>
<dbReference type="PANTHER" id="PTHR38008:SF2">
    <property type="entry name" value="HEMOLYSIN"/>
    <property type="match status" value="1"/>
</dbReference>
<dbReference type="EMBL" id="AM260479">
    <property type="protein sequence ID" value="CAJ92111.1"/>
    <property type="molecule type" value="Genomic_DNA"/>
</dbReference>
<dbReference type="eggNOG" id="COG3042">
    <property type="taxonomic scope" value="Bacteria"/>
</dbReference>
<accession>Q0KD10</accession>
<protein>
    <submittedName>
        <fullName evidence="2">Putative hemolysin</fullName>
    </submittedName>
</protein>
<reference evidence="2 3" key="1">
    <citation type="journal article" date="2006" name="Nat. Biotechnol.">
        <title>Genome sequence of the bioplastic-producing 'Knallgas' bacterium Ralstonia eutropha H16.</title>
        <authorList>
            <person name="Pohlmann A."/>
            <person name="Fricke W.F."/>
            <person name="Reinecke F."/>
            <person name="Kusian B."/>
            <person name="Liesegang H."/>
            <person name="Cramm R."/>
            <person name="Eitinger T."/>
            <person name="Ewering C."/>
            <person name="Potter M."/>
            <person name="Schwartz E."/>
            <person name="Strittmatter A."/>
            <person name="Voss I."/>
            <person name="Gottschalk G."/>
            <person name="Steinbuechel A."/>
            <person name="Friedrich B."/>
            <person name="Bowien B."/>
        </authorList>
    </citation>
    <scope>NUCLEOTIDE SEQUENCE [LARGE SCALE GENOMIC DNA]</scope>
    <source>
        <strain evidence="3">ATCC 17699 / DSM 428 / KCTC 22496 / NCIMB 10442 / H16 / Stanier 337</strain>
    </source>
</reference>
<feature type="signal peptide" evidence="1">
    <location>
        <begin position="1"/>
        <end position="23"/>
    </location>
</feature>
<dbReference type="Proteomes" id="UP000008210">
    <property type="component" value="Chromosome 1"/>
</dbReference>
<dbReference type="AlphaFoldDB" id="Q0KD10"/>
<name>Q0KD10_CUPNH</name>
<dbReference type="InterPro" id="IPR005590">
    <property type="entry name" value="DUF333"/>
</dbReference>
<gene>
    <name evidence="2" type="ordered locus">H16_A0968</name>
</gene>
<evidence type="ECO:0000313" key="2">
    <source>
        <dbReference type="EMBL" id="CAJ92111.1"/>
    </source>
</evidence>
<keyword evidence="1" id="KW-0732">Signal</keyword>
<dbReference type="PANTHER" id="PTHR38008">
    <property type="entry name" value="HEMOLYSIN-RELATED"/>
    <property type="match status" value="1"/>
</dbReference>
<dbReference type="Pfam" id="PF03891">
    <property type="entry name" value="DUF333"/>
    <property type="match status" value="1"/>
</dbReference>
<dbReference type="STRING" id="381666.H16_A0968"/>
<keyword evidence="3" id="KW-1185">Reference proteome</keyword>
<feature type="chain" id="PRO_5004174760" evidence="1">
    <location>
        <begin position="24"/>
        <end position="95"/>
    </location>
</feature>
<dbReference type="HOGENOM" id="CLU_155318_0_0_4"/>
<evidence type="ECO:0000313" key="3">
    <source>
        <dbReference type="Proteomes" id="UP000008210"/>
    </source>
</evidence>
<organism evidence="2 3">
    <name type="scientific">Cupriavidus necator (strain ATCC 17699 / DSM 428 / KCTC 22496 / NCIMB 10442 / H16 / Stanier 337)</name>
    <name type="common">Ralstonia eutropha</name>
    <dbReference type="NCBI Taxonomy" id="381666"/>
    <lineage>
        <taxon>Bacteria</taxon>
        <taxon>Pseudomonadati</taxon>
        <taxon>Pseudomonadota</taxon>
        <taxon>Betaproteobacteria</taxon>
        <taxon>Burkholderiales</taxon>
        <taxon>Burkholderiaceae</taxon>
        <taxon>Cupriavidus</taxon>
    </lineage>
</organism>
<sequence>MGPFLFLAEIPMRTRIAVLLAFAVVGAAACSNTPAERPGSAQTIGKPNPASVNCTQRGGKLQIVSTPAGQSGICIFPSGKQCEEWALMRGECTPG</sequence>